<name>A0AAD3S0E9_NEPGR</name>
<reference evidence="1" key="1">
    <citation type="submission" date="2023-05" db="EMBL/GenBank/DDBJ databases">
        <title>Nepenthes gracilis genome sequencing.</title>
        <authorList>
            <person name="Fukushima K."/>
        </authorList>
    </citation>
    <scope>NUCLEOTIDE SEQUENCE</scope>
    <source>
        <strain evidence="1">SING2019-196</strain>
    </source>
</reference>
<gene>
    <name evidence="1" type="ORF">Nepgr_003935</name>
</gene>
<sequence>MTGLPVLDPCPLGSADVAGRLGRVVPILTGRLLTCIARPFPFFASWPMSGLALLLSAGIPAPPGIRAPLAGFHVLYLGHFGSADVASWLGRSWPISALLSQICWHGRAHLPDEALLTWRTTCTEMLVVLRVRIGCRGPLFSICRFDCGRCRLPLPMWPTGVADSVCGWIV</sequence>
<evidence type="ECO:0000313" key="1">
    <source>
        <dbReference type="EMBL" id="GMH02096.1"/>
    </source>
</evidence>
<dbReference type="EMBL" id="BSYO01000003">
    <property type="protein sequence ID" value="GMH02096.1"/>
    <property type="molecule type" value="Genomic_DNA"/>
</dbReference>
<organism evidence="1 2">
    <name type="scientific">Nepenthes gracilis</name>
    <name type="common">Slender pitcher plant</name>
    <dbReference type="NCBI Taxonomy" id="150966"/>
    <lineage>
        <taxon>Eukaryota</taxon>
        <taxon>Viridiplantae</taxon>
        <taxon>Streptophyta</taxon>
        <taxon>Embryophyta</taxon>
        <taxon>Tracheophyta</taxon>
        <taxon>Spermatophyta</taxon>
        <taxon>Magnoliopsida</taxon>
        <taxon>eudicotyledons</taxon>
        <taxon>Gunneridae</taxon>
        <taxon>Pentapetalae</taxon>
        <taxon>Caryophyllales</taxon>
        <taxon>Nepenthaceae</taxon>
        <taxon>Nepenthes</taxon>
    </lineage>
</organism>
<proteinExistence type="predicted"/>
<protein>
    <submittedName>
        <fullName evidence="1">Uncharacterized protein</fullName>
    </submittedName>
</protein>
<evidence type="ECO:0000313" key="2">
    <source>
        <dbReference type="Proteomes" id="UP001279734"/>
    </source>
</evidence>
<dbReference type="Proteomes" id="UP001279734">
    <property type="component" value="Unassembled WGS sequence"/>
</dbReference>
<comment type="caution">
    <text evidence="1">The sequence shown here is derived from an EMBL/GenBank/DDBJ whole genome shotgun (WGS) entry which is preliminary data.</text>
</comment>
<keyword evidence="2" id="KW-1185">Reference proteome</keyword>
<accession>A0AAD3S0E9</accession>
<dbReference type="AlphaFoldDB" id="A0AAD3S0E9"/>